<evidence type="ECO:0000256" key="2">
    <source>
        <dbReference type="ARBA" id="ARBA00022679"/>
    </source>
</evidence>
<feature type="compositionally biased region" description="Basic residues" evidence="7">
    <location>
        <begin position="285"/>
        <end position="296"/>
    </location>
</feature>
<keyword evidence="3 6" id="KW-0547">Nucleotide-binding</keyword>
<dbReference type="GO" id="GO:0005524">
    <property type="term" value="F:ATP binding"/>
    <property type="evidence" value="ECO:0007669"/>
    <property type="project" value="UniProtKB-KW"/>
</dbReference>
<dbReference type="InterPro" id="IPR017438">
    <property type="entry name" value="ATP-NAD_kinase_N"/>
</dbReference>
<evidence type="ECO:0000256" key="5">
    <source>
        <dbReference type="ARBA" id="ARBA00022840"/>
    </source>
</evidence>
<feature type="compositionally biased region" description="Basic and acidic residues" evidence="7">
    <location>
        <begin position="440"/>
        <end position="459"/>
    </location>
</feature>
<feature type="compositionally biased region" description="Basic and acidic residues" evidence="7">
    <location>
        <begin position="300"/>
        <end position="311"/>
    </location>
</feature>
<evidence type="ECO:0000256" key="4">
    <source>
        <dbReference type="ARBA" id="ARBA00022777"/>
    </source>
</evidence>
<protein>
    <recommendedName>
        <fullName evidence="6">Diacylglycerol kinase</fullName>
        <shortName evidence="6">DAG kinase</shortName>
        <ecNumber evidence="6">2.7.1.107</ecNumber>
    </recommendedName>
</protein>
<dbReference type="GO" id="GO:0004143">
    <property type="term" value="F:ATP-dependent diacylglycerol kinase activity"/>
    <property type="evidence" value="ECO:0007669"/>
    <property type="project" value="UniProtKB-EC"/>
</dbReference>
<dbReference type="GO" id="GO:0016020">
    <property type="term" value="C:membrane"/>
    <property type="evidence" value="ECO:0007669"/>
    <property type="project" value="TreeGrafter"/>
</dbReference>
<keyword evidence="2 6" id="KW-0808">Transferase</keyword>
<feature type="region of interest" description="Disordered" evidence="7">
    <location>
        <begin position="440"/>
        <end position="466"/>
    </location>
</feature>
<gene>
    <name evidence="9" type="ORF">CDCA_CDCA04G1385</name>
</gene>
<organism evidence="9 10">
    <name type="scientific">Cyanidium caldarium</name>
    <name type="common">Red alga</name>
    <dbReference type="NCBI Taxonomy" id="2771"/>
    <lineage>
        <taxon>Eukaryota</taxon>
        <taxon>Rhodophyta</taxon>
        <taxon>Bangiophyceae</taxon>
        <taxon>Cyanidiales</taxon>
        <taxon>Cyanidiaceae</taxon>
        <taxon>Cyanidium</taxon>
    </lineage>
</organism>
<accession>A0AAV9ITD6</accession>
<dbReference type="EC" id="2.7.1.107" evidence="6"/>
<dbReference type="SMART" id="SM00045">
    <property type="entry name" value="DAGKa"/>
    <property type="match status" value="1"/>
</dbReference>
<keyword evidence="10" id="KW-1185">Reference proteome</keyword>
<feature type="compositionally biased region" description="Basic and acidic residues" evidence="7">
    <location>
        <begin position="488"/>
        <end position="507"/>
    </location>
</feature>
<dbReference type="InterPro" id="IPR001206">
    <property type="entry name" value="Diacylglycerol_kinase_cat_dom"/>
</dbReference>
<dbReference type="SUPFAM" id="SSF111331">
    <property type="entry name" value="NAD kinase/diacylglycerol kinase-like"/>
    <property type="match status" value="1"/>
</dbReference>
<keyword evidence="5 6" id="KW-0067">ATP-binding</keyword>
<dbReference type="Proteomes" id="UP001301350">
    <property type="component" value="Unassembled WGS sequence"/>
</dbReference>
<evidence type="ECO:0000313" key="9">
    <source>
        <dbReference type="EMBL" id="KAK4535360.1"/>
    </source>
</evidence>
<sequence>MKRQRMVAVVNSKSGGRQGAQLLQVLQSVLGPESCFDLLSGGDWRERLEAQVGLRHSVRVLLCGGDGTISRAVGEFMEYVERLEQQEGKGGTARLLRGWAFAPIPIGTGNDFARALGWGANLPHPDEAFMRRVVAFVAESVPVPVDVWRVRVEALDALEDPDWLRCFGRQTHAEDDKAEKKGREETRSFSLLNYLSVGCDADVEHVFNSRRDAHPARFRSQDVNFLHHALFGAERFLFSPPRPLYKERLRLFVDGQPVPIPENIQSVLVMNIPSYGAGADPTGAGRRRKEGKKRATVPRVPREEKEEDDKAPISWESASSAHAVSEPEARAENELVARVDDGVLEVLALNSLMHFVWIKMGWQARRLAQGHSIRIELHGWRRGLYSTAAGVVRGGGGGDTEPIAAQCDGEAWMQEQGRALQIAPHAYPVQMVVGPFYRSAEEQPKPAPEREPVSEERSRQRVRGGPCARFQRPATRLYLQTGLLRAQERFRQGSGGREEEGKEEEKVHSRKNRWWCCGGSV</sequence>
<dbReference type="Pfam" id="PF00609">
    <property type="entry name" value="DAGK_acc"/>
    <property type="match status" value="1"/>
</dbReference>
<keyword evidence="4 6" id="KW-0418">Kinase</keyword>
<evidence type="ECO:0000259" key="8">
    <source>
        <dbReference type="PROSITE" id="PS50146"/>
    </source>
</evidence>
<feature type="domain" description="DAGKc" evidence="8">
    <location>
        <begin position="1"/>
        <end position="154"/>
    </location>
</feature>
<dbReference type="AlphaFoldDB" id="A0AAV9ITD6"/>
<evidence type="ECO:0000256" key="6">
    <source>
        <dbReference type="RuleBase" id="RU361128"/>
    </source>
</evidence>
<feature type="region of interest" description="Disordered" evidence="7">
    <location>
        <begin position="488"/>
        <end position="509"/>
    </location>
</feature>
<evidence type="ECO:0000256" key="3">
    <source>
        <dbReference type="ARBA" id="ARBA00022741"/>
    </source>
</evidence>
<comment type="caution">
    <text evidence="9">The sequence shown here is derived from an EMBL/GenBank/DDBJ whole genome shotgun (WGS) entry which is preliminary data.</text>
</comment>
<reference evidence="9 10" key="1">
    <citation type="submission" date="2022-07" db="EMBL/GenBank/DDBJ databases">
        <title>Genome-wide signatures of adaptation to extreme environments.</title>
        <authorList>
            <person name="Cho C.H."/>
            <person name="Yoon H.S."/>
        </authorList>
    </citation>
    <scope>NUCLEOTIDE SEQUENCE [LARGE SCALE GENOMIC DNA]</scope>
    <source>
        <strain evidence="9 10">DBV 063 E5</strain>
    </source>
</reference>
<dbReference type="SMART" id="SM00046">
    <property type="entry name" value="DAGKc"/>
    <property type="match status" value="1"/>
</dbReference>
<proteinExistence type="inferred from homology"/>
<dbReference type="InterPro" id="IPR037607">
    <property type="entry name" value="DGK"/>
</dbReference>
<comment type="similarity">
    <text evidence="1 6">Belongs to the eukaryotic diacylglycerol kinase family.</text>
</comment>
<dbReference type="Pfam" id="PF00781">
    <property type="entry name" value="DAGK_cat"/>
    <property type="match status" value="1"/>
</dbReference>
<dbReference type="GO" id="GO:0007200">
    <property type="term" value="P:phospholipase C-activating G protein-coupled receptor signaling pathway"/>
    <property type="evidence" value="ECO:0007669"/>
    <property type="project" value="InterPro"/>
</dbReference>
<dbReference type="Gene3D" id="3.40.50.10330">
    <property type="entry name" value="Probable inorganic polyphosphate/atp-NAD kinase, domain 1"/>
    <property type="match status" value="1"/>
</dbReference>
<evidence type="ECO:0000313" key="10">
    <source>
        <dbReference type="Proteomes" id="UP001301350"/>
    </source>
</evidence>
<dbReference type="InterPro" id="IPR000756">
    <property type="entry name" value="Diacylglycerol_kin_accessory"/>
</dbReference>
<evidence type="ECO:0000256" key="7">
    <source>
        <dbReference type="SAM" id="MobiDB-lite"/>
    </source>
</evidence>
<dbReference type="InterPro" id="IPR016064">
    <property type="entry name" value="NAD/diacylglycerol_kinase_sf"/>
</dbReference>
<feature type="region of interest" description="Disordered" evidence="7">
    <location>
        <begin position="278"/>
        <end position="327"/>
    </location>
</feature>
<evidence type="ECO:0000256" key="1">
    <source>
        <dbReference type="ARBA" id="ARBA00009280"/>
    </source>
</evidence>
<comment type="catalytic activity">
    <reaction evidence="6">
        <text>a 1,2-diacyl-sn-glycerol + ATP = a 1,2-diacyl-sn-glycero-3-phosphate + ADP + H(+)</text>
        <dbReference type="Rhea" id="RHEA:10272"/>
        <dbReference type="ChEBI" id="CHEBI:15378"/>
        <dbReference type="ChEBI" id="CHEBI:17815"/>
        <dbReference type="ChEBI" id="CHEBI:30616"/>
        <dbReference type="ChEBI" id="CHEBI:58608"/>
        <dbReference type="ChEBI" id="CHEBI:456216"/>
        <dbReference type="EC" id="2.7.1.107"/>
    </reaction>
</comment>
<dbReference type="PROSITE" id="PS50146">
    <property type="entry name" value="DAGK"/>
    <property type="match status" value="1"/>
</dbReference>
<dbReference type="PANTHER" id="PTHR11255">
    <property type="entry name" value="DIACYLGLYCEROL KINASE"/>
    <property type="match status" value="1"/>
</dbReference>
<name>A0AAV9ITD6_CYACA</name>
<dbReference type="EMBL" id="JANCYW010000004">
    <property type="protein sequence ID" value="KAK4535360.1"/>
    <property type="molecule type" value="Genomic_DNA"/>
</dbReference>